<dbReference type="SUPFAM" id="SSF56601">
    <property type="entry name" value="beta-lactamase/transpeptidase-like"/>
    <property type="match status" value="1"/>
</dbReference>
<dbReference type="PANTHER" id="PTHR43283:SF11">
    <property type="entry name" value="BETA-LACTAMASE-RELATED DOMAIN-CONTAINING PROTEIN"/>
    <property type="match status" value="1"/>
</dbReference>
<sequence>MKNHCKTAIIFRLSSIILVMLFTVICDVRVLAAEPPVTNRTELLADSKNFLPVGDLSKQSLVIITPSTKKYEAFIRQADRYAPMSAFSFASLGSVVKQSQVILVVAERSELRSDILSRLRTYAAKGQTIVFCEIGGNSYSLPAGLTDNMIHLSNPAKTKAAQRDLAMSVFGGLPITSGKNKRAQTRLQYDDGQVKSWGLDVVKMTRKIDAIADEAMKEQAAPGMVVMIVKNGAVLLEKAYGFHTYAKSERTTSNDIFDLASVSKITATTPLMMHLYETKQVQLDSTLGFYLPAARRSNKSKTSIRTVLLHEGGFEPYIPFYRDLKSGDVQRAASTTHGVQMADHAFLRNGYYEQIMWPKMLASPIKDAGKYVYSDISMYAMKEVAEKVTNEGIEPYLQKWLYGRIGMQTTGYNPRKRFPKNRLVPTENDTTFRKELLQGYVHDQGAAMANGVAGHAGLFASANDLAIYGQMLLNRGTYGGVRYFQPATVDLFTSRQSLTSRRGLGFDRYDMDASKAYPSQLANESVYGHTGFTGTCLWIDPKNQLVYIFLSNRVYPDVSNKLYDLNIRSRIQDAVYETINETR</sequence>
<dbReference type="Pfam" id="PF00144">
    <property type="entry name" value="Beta-lactamase"/>
    <property type="match status" value="1"/>
</dbReference>
<dbReference type="InterPro" id="IPR050789">
    <property type="entry name" value="Diverse_Enzym_Activities"/>
</dbReference>
<dbReference type="EMBL" id="QDKG01000002">
    <property type="protein sequence ID" value="PVH26033.1"/>
    <property type="molecule type" value="Genomic_DNA"/>
</dbReference>
<organism evidence="3 4">
    <name type="scientific">Sphingobacterium corticibacter</name>
    <dbReference type="NCBI Taxonomy" id="2171749"/>
    <lineage>
        <taxon>Bacteria</taxon>
        <taxon>Pseudomonadati</taxon>
        <taxon>Bacteroidota</taxon>
        <taxon>Sphingobacteriia</taxon>
        <taxon>Sphingobacteriales</taxon>
        <taxon>Sphingobacteriaceae</taxon>
        <taxon>Sphingobacterium</taxon>
    </lineage>
</organism>
<reference evidence="3 4" key="1">
    <citation type="submission" date="2018-04" db="EMBL/GenBank/DDBJ databases">
        <title>Sphingobacterium cortibacter sp. nov.</title>
        <authorList>
            <person name="Li Y."/>
        </authorList>
    </citation>
    <scope>NUCLEOTIDE SEQUENCE [LARGE SCALE GENOMIC DNA]</scope>
    <source>
        <strain evidence="3 4">2c-3</strain>
    </source>
</reference>
<keyword evidence="4" id="KW-1185">Reference proteome</keyword>
<protein>
    <submittedName>
        <fullName evidence="3">Beta-N-acetylglucosaminidase</fullName>
    </submittedName>
</protein>
<comment type="caution">
    <text evidence="3">The sequence shown here is derived from an EMBL/GenBank/DDBJ whole genome shotgun (WGS) entry which is preliminary data.</text>
</comment>
<dbReference type="AlphaFoldDB" id="A0A2T8HKX3"/>
<evidence type="ECO:0000259" key="2">
    <source>
        <dbReference type="Pfam" id="PF00144"/>
    </source>
</evidence>
<evidence type="ECO:0000313" key="3">
    <source>
        <dbReference type="EMBL" id="PVH26033.1"/>
    </source>
</evidence>
<dbReference type="Gene3D" id="3.40.710.10">
    <property type="entry name" value="DD-peptidase/beta-lactamase superfamily"/>
    <property type="match status" value="1"/>
</dbReference>
<proteinExistence type="predicted"/>
<accession>A0A2T8HKX3</accession>
<dbReference type="OrthoDB" id="9805821at2"/>
<dbReference type="InterPro" id="IPR012338">
    <property type="entry name" value="Beta-lactam/transpept-like"/>
</dbReference>
<gene>
    <name evidence="3" type="ORF">DC487_07985</name>
</gene>
<evidence type="ECO:0000256" key="1">
    <source>
        <dbReference type="ARBA" id="ARBA00022801"/>
    </source>
</evidence>
<evidence type="ECO:0000313" key="4">
    <source>
        <dbReference type="Proteomes" id="UP000245627"/>
    </source>
</evidence>
<dbReference type="InterPro" id="IPR001466">
    <property type="entry name" value="Beta-lactam-related"/>
</dbReference>
<dbReference type="GO" id="GO:0016787">
    <property type="term" value="F:hydrolase activity"/>
    <property type="evidence" value="ECO:0007669"/>
    <property type="project" value="UniProtKB-KW"/>
</dbReference>
<dbReference type="PANTHER" id="PTHR43283">
    <property type="entry name" value="BETA-LACTAMASE-RELATED"/>
    <property type="match status" value="1"/>
</dbReference>
<name>A0A2T8HKX3_9SPHI</name>
<dbReference type="Proteomes" id="UP000245627">
    <property type="component" value="Unassembled WGS sequence"/>
</dbReference>
<keyword evidence="1" id="KW-0378">Hydrolase</keyword>
<feature type="domain" description="Beta-lactamase-related" evidence="2">
    <location>
        <begin position="208"/>
        <end position="563"/>
    </location>
</feature>